<dbReference type="AlphaFoldDB" id="A0A5C6CIN9"/>
<sequence length="331" mass="37504">MAIGLEEKTSRTANPAQRKFICIPISVFQVNQNSQVDLYLKIEGNQSPVLYRSAAIPISSRDIEELRRNGHRALCVASSDFSRLDRALNESLHEVLANQEIPPAERFAILQTAAAMEMDIAFHMIKCDRIVTMSQRIAKHITSLLNGEHLVPQQLFAVVQHDYYTYTHVINVAGFATLLADLLGFSDPKLKEQITIGALLHDIGKRFIPSSVLCKENKLTEEEWQLIKSHPQRGFEDLCERIDLTQEQLLMVYEHHERFDGKGYPVGLVGEEIHTWARLLAVVDVFDAVTSARPYRKPMSLSQSLNYLESNSGSHFDPEMVQCWVSAMKLT</sequence>
<dbReference type="Gene3D" id="1.10.3210.10">
    <property type="entry name" value="Hypothetical protein af1432"/>
    <property type="match status" value="1"/>
</dbReference>
<dbReference type="GO" id="GO:0071111">
    <property type="term" value="F:cyclic-guanylate-specific phosphodiesterase activity"/>
    <property type="evidence" value="ECO:0007669"/>
    <property type="project" value="UniProtKB-EC"/>
</dbReference>
<feature type="domain" description="HD-GYP" evidence="1">
    <location>
        <begin position="143"/>
        <end position="331"/>
    </location>
</feature>
<evidence type="ECO:0000313" key="2">
    <source>
        <dbReference type="EMBL" id="TWU22619.1"/>
    </source>
</evidence>
<dbReference type="InterPro" id="IPR037522">
    <property type="entry name" value="HD_GYP_dom"/>
</dbReference>
<gene>
    <name evidence="2" type="primary">rpfG_4</name>
    <name evidence="2" type="ORF">Pla144_40790</name>
</gene>
<comment type="caution">
    <text evidence="2">The sequence shown here is derived from an EMBL/GenBank/DDBJ whole genome shotgun (WGS) entry which is preliminary data.</text>
</comment>
<dbReference type="SUPFAM" id="SSF109604">
    <property type="entry name" value="HD-domain/PDEase-like"/>
    <property type="match status" value="1"/>
</dbReference>
<keyword evidence="2" id="KW-0378">Hydrolase</keyword>
<dbReference type="InterPro" id="IPR003607">
    <property type="entry name" value="HD/PDEase_dom"/>
</dbReference>
<dbReference type="PANTHER" id="PTHR43155">
    <property type="entry name" value="CYCLIC DI-GMP PHOSPHODIESTERASE PA4108-RELATED"/>
    <property type="match status" value="1"/>
</dbReference>
<dbReference type="Pfam" id="PF13487">
    <property type="entry name" value="HD_5"/>
    <property type="match status" value="1"/>
</dbReference>
<dbReference type="CDD" id="cd00077">
    <property type="entry name" value="HDc"/>
    <property type="match status" value="1"/>
</dbReference>
<dbReference type="EMBL" id="SJPS01000007">
    <property type="protein sequence ID" value="TWU22619.1"/>
    <property type="molecule type" value="Genomic_DNA"/>
</dbReference>
<organism evidence="2 3">
    <name type="scientific">Bythopirellula polymerisocia</name>
    <dbReference type="NCBI Taxonomy" id="2528003"/>
    <lineage>
        <taxon>Bacteria</taxon>
        <taxon>Pseudomonadati</taxon>
        <taxon>Planctomycetota</taxon>
        <taxon>Planctomycetia</taxon>
        <taxon>Pirellulales</taxon>
        <taxon>Lacipirellulaceae</taxon>
        <taxon>Bythopirellula</taxon>
    </lineage>
</organism>
<dbReference type="PROSITE" id="PS51832">
    <property type="entry name" value="HD_GYP"/>
    <property type="match status" value="1"/>
</dbReference>
<evidence type="ECO:0000259" key="1">
    <source>
        <dbReference type="PROSITE" id="PS51832"/>
    </source>
</evidence>
<dbReference type="PANTHER" id="PTHR43155:SF2">
    <property type="entry name" value="CYCLIC DI-GMP PHOSPHODIESTERASE PA4108"/>
    <property type="match status" value="1"/>
</dbReference>
<name>A0A5C6CIN9_9BACT</name>
<reference evidence="2 3" key="1">
    <citation type="submission" date="2019-02" db="EMBL/GenBank/DDBJ databases">
        <title>Deep-cultivation of Planctomycetes and their phenomic and genomic characterization uncovers novel biology.</title>
        <authorList>
            <person name="Wiegand S."/>
            <person name="Jogler M."/>
            <person name="Boedeker C."/>
            <person name="Pinto D."/>
            <person name="Vollmers J."/>
            <person name="Rivas-Marin E."/>
            <person name="Kohn T."/>
            <person name="Peeters S.H."/>
            <person name="Heuer A."/>
            <person name="Rast P."/>
            <person name="Oberbeckmann S."/>
            <person name="Bunk B."/>
            <person name="Jeske O."/>
            <person name="Meyerdierks A."/>
            <person name="Storesund J.E."/>
            <person name="Kallscheuer N."/>
            <person name="Luecker S."/>
            <person name="Lage O.M."/>
            <person name="Pohl T."/>
            <person name="Merkel B.J."/>
            <person name="Hornburger P."/>
            <person name="Mueller R.-W."/>
            <person name="Bruemmer F."/>
            <person name="Labrenz M."/>
            <person name="Spormann A.M."/>
            <person name="Op Den Camp H."/>
            <person name="Overmann J."/>
            <person name="Amann R."/>
            <person name="Jetten M.S.M."/>
            <person name="Mascher T."/>
            <person name="Medema M.H."/>
            <person name="Devos D.P."/>
            <person name="Kaster A.-K."/>
            <person name="Ovreas L."/>
            <person name="Rohde M."/>
            <person name="Galperin M.Y."/>
            <person name="Jogler C."/>
        </authorList>
    </citation>
    <scope>NUCLEOTIDE SEQUENCE [LARGE SCALE GENOMIC DNA]</scope>
    <source>
        <strain evidence="2 3">Pla144</strain>
    </source>
</reference>
<protein>
    <submittedName>
        <fullName evidence="2">Cyclic di-GMP phosphodiesterase response regulator RpfG</fullName>
        <ecNumber evidence="2">3.1.4.52</ecNumber>
    </submittedName>
</protein>
<dbReference type="Proteomes" id="UP000318437">
    <property type="component" value="Unassembled WGS sequence"/>
</dbReference>
<dbReference type="EC" id="3.1.4.52" evidence="2"/>
<proteinExistence type="predicted"/>
<dbReference type="RefSeq" id="WP_197530837.1">
    <property type="nucleotide sequence ID" value="NZ_SJPS01000007.1"/>
</dbReference>
<keyword evidence="3" id="KW-1185">Reference proteome</keyword>
<dbReference type="SMART" id="SM00471">
    <property type="entry name" value="HDc"/>
    <property type="match status" value="1"/>
</dbReference>
<accession>A0A5C6CIN9</accession>
<evidence type="ECO:0000313" key="3">
    <source>
        <dbReference type="Proteomes" id="UP000318437"/>
    </source>
</evidence>